<protein>
    <recommendedName>
        <fullName evidence="4">Prepilin-type N-terminal cleavage/methylation domain-containing protein</fullName>
    </recommendedName>
</protein>
<accession>A0A367ZNG8</accession>
<evidence type="ECO:0000313" key="2">
    <source>
        <dbReference type="EMBL" id="RCK78922.1"/>
    </source>
</evidence>
<dbReference type="Pfam" id="PF07963">
    <property type="entry name" value="N_methyl"/>
    <property type="match status" value="1"/>
</dbReference>
<evidence type="ECO:0000256" key="1">
    <source>
        <dbReference type="SAM" id="Phobius"/>
    </source>
</evidence>
<name>A0A367ZNG8_9BACT</name>
<dbReference type="EMBL" id="QOQW01000017">
    <property type="protein sequence ID" value="RCK78922.1"/>
    <property type="molecule type" value="Genomic_DNA"/>
</dbReference>
<dbReference type="InterPro" id="IPR012902">
    <property type="entry name" value="N_methyl_site"/>
</dbReference>
<keyword evidence="1" id="KW-0472">Membrane</keyword>
<dbReference type="Proteomes" id="UP000252355">
    <property type="component" value="Unassembled WGS sequence"/>
</dbReference>
<comment type="caution">
    <text evidence="2">The sequence shown here is derived from an EMBL/GenBank/DDBJ whole genome shotgun (WGS) entry which is preliminary data.</text>
</comment>
<dbReference type="AlphaFoldDB" id="A0A367ZNG8"/>
<evidence type="ECO:0000313" key="3">
    <source>
        <dbReference type="Proteomes" id="UP000252355"/>
    </source>
</evidence>
<organism evidence="2 3">
    <name type="scientific">Candidatus Ozemobacter sibiricus</name>
    <dbReference type="NCBI Taxonomy" id="2268124"/>
    <lineage>
        <taxon>Bacteria</taxon>
        <taxon>Candidatus Ozemobacteria</taxon>
        <taxon>Candidatus Ozemobacterales</taxon>
        <taxon>Candidatus Ozemobacteraceae</taxon>
        <taxon>Candidatus Ozemobacter</taxon>
    </lineage>
</organism>
<reference evidence="2 3" key="1">
    <citation type="submission" date="2018-05" db="EMBL/GenBank/DDBJ databases">
        <title>A metagenomic window into the 2 km-deep terrestrial subsurface aquifer revealed taxonomically and functionally diverse microbial community comprising novel uncultured bacterial lineages.</title>
        <authorList>
            <person name="Kadnikov V.V."/>
            <person name="Mardanov A.V."/>
            <person name="Beletsky A.V."/>
            <person name="Banks D."/>
            <person name="Pimenov N.V."/>
            <person name="Frank Y.A."/>
            <person name="Karnachuk O.V."/>
            <person name="Ravin N.V."/>
        </authorList>
    </citation>
    <scope>NUCLEOTIDE SEQUENCE [LARGE SCALE GENOMIC DNA]</scope>
    <source>
        <strain evidence="2">BY5</strain>
    </source>
</reference>
<feature type="transmembrane region" description="Helical" evidence="1">
    <location>
        <begin position="12"/>
        <end position="31"/>
    </location>
</feature>
<keyword evidence="1" id="KW-1133">Transmembrane helix</keyword>
<evidence type="ECO:0008006" key="4">
    <source>
        <dbReference type="Google" id="ProtNLM"/>
    </source>
</evidence>
<gene>
    <name evidence="2" type="ORF">OZSIB_0473</name>
</gene>
<keyword evidence="1" id="KW-0812">Transmembrane</keyword>
<sequence length="157" mass="17627">MSRTSGITLVEVLIALTILSTLLLPIGMFLVEYLRGSDSLGEFHQVMNLLEEKMEIALAQPFHRLPLGVTENVRLSTEAGDERQVLDLRPVEVGRHLVSFSLRVEMVPVEFSAIVDTRTGQMDRRRVEDGLKRLTLVGTWGEKGRHSLDLVAYKADL</sequence>
<proteinExistence type="predicted"/>